<keyword evidence="1 2" id="KW-0597">Phosphoprotein</keyword>
<dbReference type="Proteomes" id="UP001156694">
    <property type="component" value="Unassembled WGS sequence"/>
</dbReference>
<keyword evidence="5" id="KW-1185">Reference proteome</keyword>
<dbReference type="RefSeq" id="WP_284377016.1">
    <property type="nucleotide sequence ID" value="NZ_BSNN01000002.1"/>
</dbReference>
<dbReference type="PANTHER" id="PTHR44591:SF3">
    <property type="entry name" value="RESPONSE REGULATORY DOMAIN-CONTAINING PROTEIN"/>
    <property type="match status" value="1"/>
</dbReference>
<evidence type="ECO:0000256" key="2">
    <source>
        <dbReference type="PROSITE-ProRule" id="PRU00169"/>
    </source>
</evidence>
<dbReference type="InterPro" id="IPR050595">
    <property type="entry name" value="Bact_response_regulator"/>
</dbReference>
<reference evidence="5" key="1">
    <citation type="journal article" date="2019" name="Int. J. Syst. Evol. Microbiol.">
        <title>The Global Catalogue of Microorganisms (GCM) 10K type strain sequencing project: providing services to taxonomists for standard genome sequencing and annotation.</title>
        <authorList>
            <consortium name="The Broad Institute Genomics Platform"/>
            <consortium name="The Broad Institute Genome Sequencing Center for Infectious Disease"/>
            <person name="Wu L."/>
            <person name="Ma J."/>
        </authorList>
    </citation>
    <scope>NUCLEOTIDE SEQUENCE [LARGE SCALE GENOMIC DNA]</scope>
    <source>
        <strain evidence="5">NBRC 110140</strain>
    </source>
</reference>
<sequence length="241" mass="26424">MEDAITDAQKIRPTRQIDRPLLGLTILLVEDSRYFSDAVRLMAIRSGARLRRADCLHSARKHIRIYRPDAVLVDLGLPDGSGAEFIREISNATGGPPVIAMSGEMNPAGQQHALGAGASLYLQKPFYDLSSFQQTVLSVLPPEQGPKSFRPRVVGDTVHPDEASLAEDLHNIQGIMREAMPESDPHRLSYCAQFLTSVAQVSGDLDLATEAENLRVALSLGAKWQNRCAKVLEMLEQRLAA</sequence>
<dbReference type="InterPro" id="IPR001789">
    <property type="entry name" value="Sig_transdc_resp-reg_receiver"/>
</dbReference>
<dbReference type="SMART" id="SM00448">
    <property type="entry name" value="REC"/>
    <property type="match status" value="1"/>
</dbReference>
<comment type="caution">
    <text evidence="4">The sequence shown here is derived from an EMBL/GenBank/DDBJ whole genome shotgun (WGS) entry which is preliminary data.</text>
</comment>
<organism evidence="4 5">
    <name type="scientific">Amylibacter marinus</name>
    <dbReference type="NCBI Taxonomy" id="1475483"/>
    <lineage>
        <taxon>Bacteria</taxon>
        <taxon>Pseudomonadati</taxon>
        <taxon>Pseudomonadota</taxon>
        <taxon>Alphaproteobacteria</taxon>
        <taxon>Rhodobacterales</taxon>
        <taxon>Paracoccaceae</taxon>
        <taxon>Amylibacter</taxon>
    </lineage>
</organism>
<dbReference type="CDD" id="cd00156">
    <property type="entry name" value="REC"/>
    <property type="match status" value="1"/>
</dbReference>
<feature type="domain" description="Response regulatory" evidence="3">
    <location>
        <begin position="25"/>
        <end position="139"/>
    </location>
</feature>
<feature type="modified residue" description="4-aspartylphosphate" evidence="2">
    <location>
        <position position="74"/>
    </location>
</feature>
<dbReference type="EMBL" id="BSNN01000002">
    <property type="protein sequence ID" value="GLQ34926.1"/>
    <property type="molecule type" value="Genomic_DNA"/>
</dbReference>
<evidence type="ECO:0000313" key="5">
    <source>
        <dbReference type="Proteomes" id="UP001156694"/>
    </source>
</evidence>
<dbReference type="Pfam" id="PF00072">
    <property type="entry name" value="Response_reg"/>
    <property type="match status" value="1"/>
</dbReference>
<evidence type="ECO:0000259" key="3">
    <source>
        <dbReference type="PROSITE" id="PS50110"/>
    </source>
</evidence>
<proteinExistence type="predicted"/>
<dbReference type="InterPro" id="IPR011006">
    <property type="entry name" value="CheY-like_superfamily"/>
</dbReference>
<dbReference type="Gene3D" id="3.40.50.2300">
    <property type="match status" value="1"/>
</dbReference>
<evidence type="ECO:0000256" key="1">
    <source>
        <dbReference type="ARBA" id="ARBA00022553"/>
    </source>
</evidence>
<dbReference type="SUPFAM" id="SSF52172">
    <property type="entry name" value="CheY-like"/>
    <property type="match status" value="1"/>
</dbReference>
<protein>
    <submittedName>
        <fullName evidence="4">Response regulator</fullName>
    </submittedName>
</protein>
<evidence type="ECO:0000313" key="4">
    <source>
        <dbReference type="EMBL" id="GLQ34926.1"/>
    </source>
</evidence>
<name>A0ABQ5VUR9_9RHOB</name>
<dbReference type="PANTHER" id="PTHR44591">
    <property type="entry name" value="STRESS RESPONSE REGULATOR PROTEIN 1"/>
    <property type="match status" value="1"/>
</dbReference>
<accession>A0ABQ5VUR9</accession>
<gene>
    <name evidence="4" type="ORF">GCM10007939_12090</name>
</gene>
<dbReference type="PROSITE" id="PS50110">
    <property type="entry name" value="RESPONSE_REGULATORY"/>
    <property type="match status" value="1"/>
</dbReference>